<reference evidence="3" key="1">
    <citation type="journal article" date="2021" name="PeerJ">
        <title>Extensive microbial diversity within the chicken gut microbiome revealed by metagenomics and culture.</title>
        <authorList>
            <person name="Gilroy R."/>
            <person name="Ravi A."/>
            <person name="Getino M."/>
            <person name="Pursley I."/>
            <person name="Horton D.L."/>
            <person name="Alikhan N.F."/>
            <person name="Baker D."/>
            <person name="Gharbi K."/>
            <person name="Hall N."/>
            <person name="Watson M."/>
            <person name="Adriaenssens E.M."/>
            <person name="Foster-Nyarko E."/>
            <person name="Jarju S."/>
            <person name="Secka A."/>
            <person name="Antonio M."/>
            <person name="Oren A."/>
            <person name="Chaudhuri R.R."/>
            <person name="La Ragione R."/>
            <person name="Hildebrand F."/>
            <person name="Pallen M.J."/>
        </authorList>
    </citation>
    <scope>NUCLEOTIDE SEQUENCE</scope>
    <source>
        <strain evidence="3">CHK188-16595</strain>
    </source>
</reference>
<feature type="compositionally biased region" description="Gly residues" evidence="1">
    <location>
        <begin position="97"/>
        <end position="106"/>
    </location>
</feature>
<name>A0A9D2MI08_9FIRM</name>
<organism evidence="3 4">
    <name type="scientific">Candidatus Eubacterium faecale</name>
    <dbReference type="NCBI Taxonomy" id="2838568"/>
    <lineage>
        <taxon>Bacteria</taxon>
        <taxon>Bacillati</taxon>
        <taxon>Bacillota</taxon>
        <taxon>Clostridia</taxon>
        <taxon>Eubacteriales</taxon>
        <taxon>Eubacteriaceae</taxon>
        <taxon>Eubacterium</taxon>
    </lineage>
</organism>
<dbReference type="AlphaFoldDB" id="A0A9D2MI08"/>
<protein>
    <submittedName>
        <fullName evidence="3">Uncharacterized protein</fullName>
    </submittedName>
</protein>
<evidence type="ECO:0000313" key="3">
    <source>
        <dbReference type="EMBL" id="HJB74438.1"/>
    </source>
</evidence>
<reference evidence="3" key="2">
    <citation type="submission" date="2021-04" db="EMBL/GenBank/DDBJ databases">
        <authorList>
            <person name="Gilroy R."/>
        </authorList>
    </citation>
    <scope>NUCLEOTIDE SEQUENCE</scope>
    <source>
        <strain evidence="3">CHK188-16595</strain>
    </source>
</reference>
<evidence type="ECO:0000313" key="4">
    <source>
        <dbReference type="Proteomes" id="UP000823877"/>
    </source>
</evidence>
<feature type="compositionally biased region" description="Low complexity" evidence="1">
    <location>
        <begin position="84"/>
        <end position="96"/>
    </location>
</feature>
<proteinExistence type="predicted"/>
<accession>A0A9D2MI08</accession>
<dbReference type="EMBL" id="DWXN01000003">
    <property type="protein sequence ID" value="HJB74438.1"/>
    <property type="molecule type" value="Genomic_DNA"/>
</dbReference>
<feature type="transmembrane region" description="Helical" evidence="2">
    <location>
        <begin position="22"/>
        <end position="44"/>
    </location>
</feature>
<evidence type="ECO:0000256" key="2">
    <source>
        <dbReference type="SAM" id="Phobius"/>
    </source>
</evidence>
<sequence>MADEYKEIAETGDNGGSKKKKIIIGVAVAVVICAAVAVVCALTLGGNDKEEYTDAPVSTEPASELTPGIENGVFVDGAPTTQPGSSSGSSDQQSGSSGSGSSGGSSSGSQSGSSGSSGNSGNSGSGSNSGNSGNSGNTGGSGSQDPVARQIEIYITLPNDGNVADKLFVSVNGEQQTQNGIPVQLNGKNYYCITSESYEGVVTVEARLENYGTSATQISTQTGSQVVVVLPLDGSEENFAPAI</sequence>
<gene>
    <name evidence="3" type="ORF">IAA37_02040</name>
</gene>
<feature type="region of interest" description="Disordered" evidence="1">
    <location>
        <begin position="48"/>
        <end position="145"/>
    </location>
</feature>
<evidence type="ECO:0000256" key="1">
    <source>
        <dbReference type="SAM" id="MobiDB-lite"/>
    </source>
</evidence>
<dbReference type="Proteomes" id="UP000823877">
    <property type="component" value="Unassembled WGS sequence"/>
</dbReference>
<keyword evidence="2" id="KW-0472">Membrane</keyword>
<keyword evidence="2" id="KW-1133">Transmembrane helix</keyword>
<comment type="caution">
    <text evidence="3">The sequence shown here is derived from an EMBL/GenBank/DDBJ whole genome shotgun (WGS) entry which is preliminary data.</text>
</comment>
<keyword evidence="2" id="KW-0812">Transmembrane</keyword>
<feature type="compositionally biased region" description="Low complexity" evidence="1">
    <location>
        <begin position="107"/>
        <end position="135"/>
    </location>
</feature>